<dbReference type="Gene3D" id="2.130.10.10">
    <property type="entry name" value="YVTN repeat-like/Quinoprotein amine dehydrogenase"/>
    <property type="match status" value="2"/>
</dbReference>
<dbReference type="SMART" id="SM00320">
    <property type="entry name" value="WD40"/>
    <property type="match status" value="6"/>
</dbReference>
<evidence type="ECO:0000256" key="3">
    <source>
        <dbReference type="ARBA" id="ARBA00022737"/>
    </source>
</evidence>
<dbReference type="InterPro" id="IPR019775">
    <property type="entry name" value="WD40_repeat_CS"/>
</dbReference>
<dbReference type="InterPro" id="IPR016024">
    <property type="entry name" value="ARM-type_fold"/>
</dbReference>
<dbReference type="GO" id="GO:0071230">
    <property type="term" value="P:cellular response to amino acid stimulus"/>
    <property type="evidence" value="ECO:0007669"/>
    <property type="project" value="TreeGrafter"/>
</dbReference>
<feature type="compositionally biased region" description="Basic and acidic residues" evidence="5">
    <location>
        <begin position="575"/>
        <end position="587"/>
    </location>
</feature>
<dbReference type="GO" id="GO:0010506">
    <property type="term" value="P:regulation of autophagy"/>
    <property type="evidence" value="ECO:0007669"/>
    <property type="project" value="TreeGrafter"/>
</dbReference>
<protein>
    <recommendedName>
        <fullName evidence="6">Raptor N-terminal CASPase-like domain-containing protein</fullName>
    </recommendedName>
</protein>
<dbReference type="PANTHER" id="PTHR12848:SF16">
    <property type="entry name" value="REGULATORY-ASSOCIATED PROTEIN OF MTOR"/>
    <property type="match status" value="1"/>
</dbReference>
<dbReference type="Gene3D" id="1.25.10.10">
    <property type="entry name" value="Leucine-rich Repeat Variant"/>
    <property type="match status" value="1"/>
</dbReference>
<dbReference type="SUPFAM" id="SSF50978">
    <property type="entry name" value="WD40 repeat-like"/>
    <property type="match status" value="1"/>
</dbReference>
<dbReference type="Proteomes" id="UP001054902">
    <property type="component" value="Unassembled WGS sequence"/>
</dbReference>
<dbReference type="GO" id="GO:0031929">
    <property type="term" value="P:TOR signaling"/>
    <property type="evidence" value="ECO:0007669"/>
    <property type="project" value="InterPro"/>
</dbReference>
<dbReference type="InterPro" id="IPR004083">
    <property type="entry name" value="Raptor"/>
</dbReference>
<dbReference type="SMART" id="SM01302">
    <property type="entry name" value="Raptor_N"/>
    <property type="match status" value="1"/>
</dbReference>
<feature type="region of interest" description="Disordered" evidence="5">
    <location>
        <begin position="79"/>
        <end position="112"/>
    </location>
</feature>
<dbReference type="InterPro" id="IPR001680">
    <property type="entry name" value="WD40_rpt"/>
</dbReference>
<dbReference type="PRINTS" id="PR01547">
    <property type="entry name" value="YEAST176DUF"/>
</dbReference>
<feature type="compositionally biased region" description="Acidic residues" evidence="5">
    <location>
        <begin position="550"/>
        <end position="560"/>
    </location>
</feature>
<dbReference type="PROSITE" id="PS50082">
    <property type="entry name" value="WD_REPEATS_2"/>
    <property type="match status" value="1"/>
</dbReference>
<dbReference type="InterPro" id="IPR029347">
    <property type="entry name" value="Raptor_N"/>
</dbReference>
<dbReference type="PANTHER" id="PTHR12848">
    <property type="entry name" value="REGULATORY-ASSOCIATED PROTEIN OF MTOR"/>
    <property type="match status" value="1"/>
</dbReference>
<keyword evidence="8" id="KW-1185">Reference proteome</keyword>
<dbReference type="EMBL" id="BLLK01000029">
    <property type="protein sequence ID" value="GFH48815.1"/>
    <property type="molecule type" value="Genomic_DNA"/>
</dbReference>
<comment type="caution">
    <text evidence="7">The sequence shown here is derived from an EMBL/GenBank/DDBJ whole genome shotgun (WGS) entry which is preliminary data.</text>
</comment>
<keyword evidence="2 4" id="KW-0853">WD repeat</keyword>
<feature type="repeat" description="WD" evidence="4">
    <location>
        <begin position="1528"/>
        <end position="1571"/>
    </location>
</feature>
<dbReference type="GO" id="GO:0009267">
    <property type="term" value="P:cellular response to starvation"/>
    <property type="evidence" value="ECO:0007669"/>
    <property type="project" value="TreeGrafter"/>
</dbReference>
<evidence type="ECO:0000259" key="6">
    <source>
        <dbReference type="SMART" id="SM01302"/>
    </source>
</evidence>
<dbReference type="PROSITE" id="PS00678">
    <property type="entry name" value="WD_REPEATS_1"/>
    <property type="match status" value="1"/>
</dbReference>
<dbReference type="GO" id="GO:0030674">
    <property type="term" value="F:protein-macromolecule adaptor activity"/>
    <property type="evidence" value="ECO:0007669"/>
    <property type="project" value="TreeGrafter"/>
</dbReference>
<name>A0AAD3H3B3_9STRA</name>
<organism evidence="7 8">
    <name type="scientific">Chaetoceros tenuissimus</name>
    <dbReference type="NCBI Taxonomy" id="426638"/>
    <lineage>
        <taxon>Eukaryota</taxon>
        <taxon>Sar</taxon>
        <taxon>Stramenopiles</taxon>
        <taxon>Ochrophyta</taxon>
        <taxon>Bacillariophyta</taxon>
        <taxon>Coscinodiscophyceae</taxon>
        <taxon>Chaetocerotophycidae</taxon>
        <taxon>Chaetocerotales</taxon>
        <taxon>Chaetocerotaceae</taxon>
        <taxon>Chaetoceros</taxon>
    </lineage>
</organism>
<accession>A0AAD3H3B3</accession>
<sequence length="1656" mass="184980">MERDRESEYFSNQKVSSYFKKIGEEDESNSQQTKVDVGTSHAETELDTVPTSNESRVLSKVTSMLSVSNLVGMNQSASSANLINNTNPPSTPVSSGVSNRDRNTSTTKKSGNITFDQFSQNQILSPKATTKKSKRPSTMYFTNDQTILTPSKHMQANQNIDDTVLNDLNLDMLDLQSKENESTIITEQNEEVIPSWRLKERMKTVGVGLILALNIGTDPPDVVKPNPCAKLQCWMDPTSTSRSKALLKIGELLEAQYQKWQGQQRTKLKTKKALDPTVDDVRNVCNSLRRMAKSERVLLHYNGSGVPRPTLAGEIWLFDVNHTQYIPFPVADLKRLIGTPSLIVLDCNGAATLLPQLVSQDGIPPSDTDYAETVKNIIVLCPTAETENLPMNPDLPADLFTCCLTTPIEIALRWFIRQNPLSCNGLGPECVEQIPGKLNDRKTPLGELNWIFTAITDTIAWNVLPTSLFQSLFRQDLMVASMFRNFLLADRILRELNCTPSSYPSLPNTCNHPLWQAWDLAIETCLSQLIREGLLGNNIHSPRKSGSKDEDNDEDSEEENRDVGNSQTQPRLLSKGRDNRRMNKDKVPNIQNVSSPFFAEQLTSFEKWLEYAFYRMKRGGKILPPPFKQHENYSGMQRMASFMYPGISQTIESPEQLPVVLQVLLSPVYRVRALVLLRKFLNLGPSAVNLALSVGICPYVLRLLQSPINEYKHLLVGIWSKILIFDNGCKHDLVKDGALPHFIRHLNWDAQDGMAGSTSNLNPDATKEDDPSHQRTMAAVILSTICSNNDSKDVHHKYATGQTECLKNNLHGVCYNILKNSNGNDDGVCPAELRMWLCICLGLLCKNHLAAQNEAFKIGLHLEFFNRMNDDQESSDVRASACFALGCLITISKSNLNPPDTGLGMYLSQQNQPSLNLFPGNSHQASSHSTLPWQQHQQPAQIFSPITGNRGHMPMMSPLSSGQQNPLSPQITSGNMSTQPFDLDLMIMEKIVNATQDASPIVRFEACVVLGRLVRKFLSEFVSIAKKIKTGNSKEAELEPNDEAFLQAWKVIRAIHENDPHPRVEAASSSILRFVNERILEEEQEATNKKMESRTQSDINLAAHESPSASPKHLRTMSAFNLVGVSNQDQKQNANLESISEVPSSPTLSRSISTTSAFGTTGTFLFAREASMPTFQDSQTSEPTLQVNMRFHNDNDLPVSKFYEWKKELFEAEESLLASDRSDDPLSEENAIALFNEQRNSRIDQYSQKISKKYESLRPIQKRRKGGMLEDYDEPNEEEAALEAEIASKKKELNLRESAVLSYDGTKMTRLLRFHAYDTLLAASDGAENISIWDTKNPNKKLRSISNGTKDHIKTTAMSWMNERNHSLLLVGCDDGSIRIHDNVCREDEPSVLATSFFGLPEMKKAKNTSKGSGLVTEWQQSEGRLIVGGTSPKFRCWDLMAEKCSAIFNSQVENTCCTSFVTAWDYVHNKADHMTGSGFSGIGPDILCAGYGDGRIKIFDLRVHGSNGDSVSALNTTRRGRNRLHKEPSHKAWIVNVAYTHSPTKYEIVSGDVDGSVKFWDIRYSRPLRSIEIQRSAMTALEVHPKLPLLASGSDANFVQVCSQDGDTLQAFRHHDKLQGRRMERIGKVSALAFHPNSTMLAAGFTNDIISIYSV</sequence>
<comment type="similarity">
    <text evidence="1">Belongs to the WD repeat RAPTOR family.</text>
</comment>
<dbReference type="InterPro" id="IPR011989">
    <property type="entry name" value="ARM-like"/>
</dbReference>
<dbReference type="SUPFAM" id="SSF48371">
    <property type="entry name" value="ARM repeat"/>
    <property type="match status" value="1"/>
</dbReference>
<evidence type="ECO:0000313" key="8">
    <source>
        <dbReference type="Proteomes" id="UP001054902"/>
    </source>
</evidence>
<evidence type="ECO:0000256" key="1">
    <source>
        <dbReference type="ARBA" id="ARBA00009257"/>
    </source>
</evidence>
<gene>
    <name evidence="7" type="ORF">CTEN210_05291</name>
</gene>
<dbReference type="GO" id="GO:0005737">
    <property type="term" value="C:cytoplasm"/>
    <property type="evidence" value="ECO:0007669"/>
    <property type="project" value="TreeGrafter"/>
</dbReference>
<feature type="domain" description="Raptor N-terminal CASPase-like" evidence="6">
    <location>
        <begin position="201"/>
        <end position="358"/>
    </location>
</feature>
<dbReference type="InterPro" id="IPR015943">
    <property type="entry name" value="WD40/YVTN_repeat-like_dom_sf"/>
</dbReference>
<feature type="region of interest" description="Disordered" evidence="5">
    <location>
        <begin position="21"/>
        <end position="55"/>
    </location>
</feature>
<evidence type="ECO:0000256" key="5">
    <source>
        <dbReference type="SAM" id="MobiDB-lite"/>
    </source>
</evidence>
<reference evidence="7 8" key="1">
    <citation type="journal article" date="2021" name="Sci. Rep.">
        <title>The genome of the diatom Chaetoceros tenuissimus carries an ancient integrated fragment of an extant virus.</title>
        <authorList>
            <person name="Hongo Y."/>
            <person name="Kimura K."/>
            <person name="Takaki Y."/>
            <person name="Yoshida Y."/>
            <person name="Baba S."/>
            <person name="Kobayashi G."/>
            <person name="Nagasaki K."/>
            <person name="Hano T."/>
            <person name="Tomaru Y."/>
        </authorList>
    </citation>
    <scope>NUCLEOTIDE SEQUENCE [LARGE SCALE GENOMIC DNA]</scope>
    <source>
        <strain evidence="7 8">NIES-3715</strain>
    </source>
</reference>
<dbReference type="Pfam" id="PF14538">
    <property type="entry name" value="Raptor_N"/>
    <property type="match status" value="1"/>
</dbReference>
<evidence type="ECO:0000313" key="7">
    <source>
        <dbReference type="EMBL" id="GFH48815.1"/>
    </source>
</evidence>
<dbReference type="Pfam" id="PF00400">
    <property type="entry name" value="WD40"/>
    <property type="match status" value="1"/>
</dbReference>
<dbReference type="GO" id="GO:0030307">
    <property type="term" value="P:positive regulation of cell growth"/>
    <property type="evidence" value="ECO:0007669"/>
    <property type="project" value="TreeGrafter"/>
</dbReference>
<feature type="region of interest" description="Disordered" evidence="5">
    <location>
        <begin position="540"/>
        <end position="587"/>
    </location>
</feature>
<evidence type="ECO:0000256" key="4">
    <source>
        <dbReference type="PROSITE-ProRule" id="PRU00221"/>
    </source>
</evidence>
<dbReference type="GO" id="GO:0031931">
    <property type="term" value="C:TORC1 complex"/>
    <property type="evidence" value="ECO:0007669"/>
    <property type="project" value="InterPro"/>
</dbReference>
<keyword evidence="3" id="KW-0677">Repeat</keyword>
<dbReference type="InterPro" id="IPR036322">
    <property type="entry name" value="WD40_repeat_dom_sf"/>
</dbReference>
<evidence type="ECO:0000256" key="2">
    <source>
        <dbReference type="ARBA" id="ARBA00022574"/>
    </source>
</evidence>
<proteinExistence type="inferred from homology"/>